<name>A0A9D6QKN5_UNCEI</name>
<protein>
    <submittedName>
        <fullName evidence="2">Uncharacterized protein</fullName>
    </submittedName>
</protein>
<comment type="caution">
    <text evidence="2">The sequence shown here is derived from an EMBL/GenBank/DDBJ whole genome shotgun (WGS) entry which is preliminary data.</text>
</comment>
<sequence length="187" mass="19709">MPVWWAWVAWSWWSETLLQLRALPPGVLDGRASHLVPPLIAGRAIALFAEAGAYAVVGATRGAPLPFWRFFTWIASLSTVDVLAAALRRTAAHAAPIARAIAVAFTGPALLGSGADASGHAATGVMAAFGNVGAFALLRVAMTAWAAARGTGRPLRHTMLVVGAAWIITRLVMLWSFDLFKGMSPVP</sequence>
<keyword evidence="1" id="KW-0472">Membrane</keyword>
<proteinExistence type="predicted"/>
<dbReference type="Proteomes" id="UP000807850">
    <property type="component" value="Unassembled WGS sequence"/>
</dbReference>
<evidence type="ECO:0000313" key="3">
    <source>
        <dbReference type="Proteomes" id="UP000807850"/>
    </source>
</evidence>
<feature type="transmembrane region" description="Helical" evidence="1">
    <location>
        <begin position="67"/>
        <end position="85"/>
    </location>
</feature>
<evidence type="ECO:0000256" key="1">
    <source>
        <dbReference type="SAM" id="Phobius"/>
    </source>
</evidence>
<reference evidence="2" key="1">
    <citation type="submission" date="2020-07" db="EMBL/GenBank/DDBJ databases">
        <title>Huge and variable diversity of episymbiotic CPR bacteria and DPANN archaea in groundwater ecosystems.</title>
        <authorList>
            <person name="He C.Y."/>
            <person name="Keren R."/>
            <person name="Whittaker M."/>
            <person name="Farag I.F."/>
            <person name="Doudna J."/>
            <person name="Cate J.H.D."/>
            <person name="Banfield J.F."/>
        </authorList>
    </citation>
    <scope>NUCLEOTIDE SEQUENCE</scope>
    <source>
        <strain evidence="2">NC_groundwater_928_Pr1_S-0.2um_72_17</strain>
    </source>
</reference>
<accession>A0A9D6QKN5</accession>
<gene>
    <name evidence="2" type="ORF">HY076_08930</name>
</gene>
<dbReference type="EMBL" id="JACQAY010000296">
    <property type="protein sequence ID" value="MBI3540381.1"/>
    <property type="molecule type" value="Genomic_DNA"/>
</dbReference>
<evidence type="ECO:0000313" key="2">
    <source>
        <dbReference type="EMBL" id="MBI3540381.1"/>
    </source>
</evidence>
<dbReference type="AlphaFoldDB" id="A0A9D6QKN5"/>
<feature type="transmembrane region" description="Helical" evidence="1">
    <location>
        <begin position="159"/>
        <end position="177"/>
    </location>
</feature>
<feature type="transmembrane region" description="Helical" evidence="1">
    <location>
        <begin position="121"/>
        <end position="147"/>
    </location>
</feature>
<keyword evidence="1" id="KW-0812">Transmembrane</keyword>
<organism evidence="2 3">
    <name type="scientific">Eiseniibacteriota bacterium</name>
    <dbReference type="NCBI Taxonomy" id="2212470"/>
    <lineage>
        <taxon>Bacteria</taxon>
        <taxon>Candidatus Eiseniibacteriota</taxon>
    </lineage>
</organism>
<keyword evidence="1" id="KW-1133">Transmembrane helix</keyword>